<comment type="caution">
    <text evidence="3">The sequence shown here is derived from an EMBL/GenBank/DDBJ whole genome shotgun (WGS) entry which is preliminary data.</text>
</comment>
<dbReference type="InterPro" id="IPR051532">
    <property type="entry name" value="Ester_Hydrolysis_Enzymes"/>
</dbReference>
<dbReference type="EMBL" id="JBHSMQ010000011">
    <property type="protein sequence ID" value="MFC5457534.1"/>
    <property type="molecule type" value="Genomic_DNA"/>
</dbReference>
<sequence>MRSILLSLLLTATAAFAAELPKEQRIVFLGDSITQGGGYIEFIDAALIAQHPEVTKDIIPLGLSSETVSGLSEEGHAGGKFPRPDLHERLDRALEKTKPELVFACYGMNDGIYLPLGAVRTKAFQDGMKKLHDKVTAAGARIVHLTPPVFDPVPIKARVVPGDQVKPGQFYQGYNEVLDFYSDWLLEMRQKGWEVLDIHGPMNAAIAEKRKTEPEFTFSKDGVHPGPEGHLIMARAVLDAWGLKVKPDGTPDHPNGAAILALVKKKHAILRPAWLSYVGHKRPGNPPGLPIEEAKAKAAELDAEARKLANSKEIVFPNQTGEWNGYAKHELTIAGKPVTVVAPKTAAPGRPWVWHGEFFGHKPAPDIALLGKGFHIVYMKINDMLGCPDAVKLWNQCYAELTSNYALSTKPSLVGLSRGGLYCYNWAIANPDKVSCIYADAPVCDFKSWPGGKGKGKGDAKNWALVPKLWGFKDEAEALAYKGNPVDNLEPLAKNHVPLLHVFGDADDVVPWDENTGLIETRYKALGGSITLIRKPGVGHHPHGLDDSTPIIEFIEKNAK</sequence>
<feature type="domain" description="SGNH hydrolase-type esterase" evidence="2">
    <location>
        <begin position="28"/>
        <end position="230"/>
    </location>
</feature>
<evidence type="ECO:0000313" key="4">
    <source>
        <dbReference type="Proteomes" id="UP001596052"/>
    </source>
</evidence>
<dbReference type="RefSeq" id="WP_377170941.1">
    <property type="nucleotide sequence ID" value="NZ_JBHSMQ010000011.1"/>
</dbReference>
<dbReference type="InterPro" id="IPR008265">
    <property type="entry name" value="Lipase_GDSL_AS"/>
</dbReference>
<dbReference type="InterPro" id="IPR036514">
    <property type="entry name" value="SGNH_hydro_sf"/>
</dbReference>
<evidence type="ECO:0000256" key="1">
    <source>
        <dbReference type="SAM" id="SignalP"/>
    </source>
</evidence>
<dbReference type="Gene3D" id="3.40.50.1110">
    <property type="entry name" value="SGNH hydrolase"/>
    <property type="match status" value="1"/>
</dbReference>
<feature type="chain" id="PRO_5046399582" evidence="1">
    <location>
        <begin position="18"/>
        <end position="560"/>
    </location>
</feature>
<feature type="signal peptide" evidence="1">
    <location>
        <begin position="1"/>
        <end position="17"/>
    </location>
</feature>
<dbReference type="CDD" id="cd01834">
    <property type="entry name" value="SGNH_hydrolase_like_2"/>
    <property type="match status" value="1"/>
</dbReference>
<dbReference type="SUPFAM" id="SSF53474">
    <property type="entry name" value="alpha/beta-Hydrolases"/>
    <property type="match status" value="1"/>
</dbReference>
<evidence type="ECO:0000259" key="2">
    <source>
        <dbReference type="Pfam" id="PF13472"/>
    </source>
</evidence>
<accession>A0ABW0KVY4</accession>
<dbReference type="Pfam" id="PF13472">
    <property type="entry name" value="Lipase_GDSL_2"/>
    <property type="match status" value="1"/>
</dbReference>
<proteinExistence type="predicted"/>
<dbReference type="InterPro" id="IPR013830">
    <property type="entry name" value="SGNH_hydro"/>
</dbReference>
<dbReference type="Proteomes" id="UP001596052">
    <property type="component" value="Unassembled WGS sequence"/>
</dbReference>
<dbReference type="PANTHER" id="PTHR30383:SF5">
    <property type="entry name" value="SGNH HYDROLASE-TYPE ESTERASE DOMAIN-CONTAINING PROTEIN"/>
    <property type="match status" value="1"/>
</dbReference>
<dbReference type="InterPro" id="IPR029058">
    <property type="entry name" value="AB_hydrolase_fold"/>
</dbReference>
<dbReference type="PANTHER" id="PTHR30383">
    <property type="entry name" value="THIOESTERASE 1/PROTEASE 1/LYSOPHOSPHOLIPASE L1"/>
    <property type="match status" value="1"/>
</dbReference>
<dbReference type="Gene3D" id="3.40.50.1820">
    <property type="entry name" value="alpha/beta hydrolase"/>
    <property type="match status" value="1"/>
</dbReference>
<protein>
    <submittedName>
        <fullName evidence="3">GDSL-type esterase/lipase family protein</fullName>
    </submittedName>
</protein>
<name>A0ABW0KVY4_9BACT</name>
<dbReference type="SUPFAM" id="SSF52266">
    <property type="entry name" value="SGNH hydrolase"/>
    <property type="match status" value="1"/>
</dbReference>
<organism evidence="3 4">
    <name type="scientific">Prosthecobacter fluviatilis</name>
    <dbReference type="NCBI Taxonomy" id="445931"/>
    <lineage>
        <taxon>Bacteria</taxon>
        <taxon>Pseudomonadati</taxon>
        <taxon>Verrucomicrobiota</taxon>
        <taxon>Verrucomicrobiia</taxon>
        <taxon>Verrucomicrobiales</taxon>
        <taxon>Verrucomicrobiaceae</taxon>
        <taxon>Prosthecobacter</taxon>
    </lineage>
</organism>
<evidence type="ECO:0000313" key="3">
    <source>
        <dbReference type="EMBL" id="MFC5457534.1"/>
    </source>
</evidence>
<reference evidence="4" key="1">
    <citation type="journal article" date="2019" name="Int. J. Syst. Evol. Microbiol.">
        <title>The Global Catalogue of Microorganisms (GCM) 10K type strain sequencing project: providing services to taxonomists for standard genome sequencing and annotation.</title>
        <authorList>
            <consortium name="The Broad Institute Genomics Platform"/>
            <consortium name="The Broad Institute Genome Sequencing Center for Infectious Disease"/>
            <person name="Wu L."/>
            <person name="Ma J."/>
        </authorList>
    </citation>
    <scope>NUCLEOTIDE SEQUENCE [LARGE SCALE GENOMIC DNA]</scope>
    <source>
        <strain evidence="4">CGMCC 4.1469</strain>
    </source>
</reference>
<dbReference type="PROSITE" id="PS01098">
    <property type="entry name" value="LIPASE_GDSL_SER"/>
    <property type="match status" value="1"/>
</dbReference>
<keyword evidence="1" id="KW-0732">Signal</keyword>
<keyword evidence="4" id="KW-1185">Reference proteome</keyword>
<gene>
    <name evidence="3" type="ORF">ACFQDI_21885</name>
</gene>